<dbReference type="RefSeq" id="XP_024585143.1">
    <property type="nucleotide sequence ID" value="XM_024719888.1"/>
</dbReference>
<dbReference type="GeneID" id="36401633"/>
<organism evidence="1 2">
    <name type="scientific">Plasmopara halstedii</name>
    <name type="common">Downy mildew of sunflower</name>
    <dbReference type="NCBI Taxonomy" id="4781"/>
    <lineage>
        <taxon>Eukaryota</taxon>
        <taxon>Sar</taxon>
        <taxon>Stramenopiles</taxon>
        <taxon>Oomycota</taxon>
        <taxon>Peronosporomycetes</taxon>
        <taxon>Peronosporales</taxon>
        <taxon>Peronosporaceae</taxon>
        <taxon>Plasmopara</taxon>
    </lineage>
</organism>
<proteinExistence type="predicted"/>
<dbReference type="AlphaFoldDB" id="A0A0P1B5I9"/>
<reference evidence="2" key="1">
    <citation type="submission" date="2014-09" db="EMBL/GenBank/DDBJ databases">
        <authorList>
            <person name="Sharma Rahul"/>
            <person name="Thines Marco"/>
        </authorList>
    </citation>
    <scope>NUCLEOTIDE SEQUENCE [LARGE SCALE GENOMIC DNA]</scope>
</reference>
<dbReference type="Proteomes" id="UP000054928">
    <property type="component" value="Unassembled WGS sequence"/>
</dbReference>
<name>A0A0P1B5I9_PLAHL</name>
<sequence>MNDAFGSYCSSSRPHEYSKRDAVEVLFRLYQTMHKPLFWRVVSLKRAGHGESDIESHMYAMPVYTHLHTLLINMWKCVFGA</sequence>
<keyword evidence="2" id="KW-1185">Reference proteome</keyword>
<dbReference type="EMBL" id="CCYD01003042">
    <property type="protein sequence ID" value="CEG48774.1"/>
    <property type="molecule type" value="Genomic_DNA"/>
</dbReference>
<accession>A0A0P1B5I9</accession>
<protein>
    <submittedName>
        <fullName evidence="1">Uncharacterized protein</fullName>
    </submittedName>
</protein>
<evidence type="ECO:0000313" key="1">
    <source>
        <dbReference type="EMBL" id="CEG48774.1"/>
    </source>
</evidence>
<evidence type="ECO:0000313" key="2">
    <source>
        <dbReference type="Proteomes" id="UP000054928"/>
    </source>
</evidence>